<proteinExistence type="predicted"/>
<organism evidence="1 2">
    <name type="scientific">Paenibacillus medicaginis</name>
    <dbReference type="NCBI Taxonomy" id="1470560"/>
    <lineage>
        <taxon>Bacteria</taxon>
        <taxon>Bacillati</taxon>
        <taxon>Bacillota</taxon>
        <taxon>Bacilli</taxon>
        <taxon>Bacillales</taxon>
        <taxon>Paenibacillaceae</taxon>
        <taxon>Paenibacillus</taxon>
    </lineage>
</organism>
<comment type="caution">
    <text evidence="1">The sequence shown here is derived from an EMBL/GenBank/DDBJ whole genome shotgun (WGS) entry which is preliminary data.</text>
</comment>
<dbReference type="EMBL" id="JBHIRY010000065">
    <property type="protein sequence ID" value="MFB5764110.1"/>
    <property type="molecule type" value="Genomic_DNA"/>
</dbReference>
<dbReference type="RefSeq" id="WP_375523104.1">
    <property type="nucleotide sequence ID" value="NZ_JBHIRY010000065.1"/>
</dbReference>
<name>A0ABV5CC02_9BACL</name>
<keyword evidence="2" id="KW-1185">Reference proteome</keyword>
<sequence length="115" mass="13577">MSTILVVVEQDDNQTKYLPIIKKNTDLGFSEIKKRIESSEPIMETLLFKEEDEDARLKQLINDLTSLGARIKLFDGELDKNKEVSIEYLMNRFNRYREIQKQNELLDDLMYGDED</sequence>
<gene>
    <name evidence="1" type="ORF">ACE5LO_27530</name>
</gene>
<accession>A0ABV5CC02</accession>
<protein>
    <submittedName>
        <fullName evidence="1">Uncharacterized protein</fullName>
    </submittedName>
</protein>
<reference evidence="1 2" key="1">
    <citation type="submission" date="2024-09" db="EMBL/GenBank/DDBJ databases">
        <title>Paenibacillus zeirhizospherea sp. nov., isolated from surface of the maize (Zea mays) roots in a horticulture field, Hungary.</title>
        <authorList>
            <person name="Marton D."/>
            <person name="Farkas M."/>
            <person name="Bedics A."/>
            <person name="Toth E."/>
            <person name="Tancsics A."/>
            <person name="Boka K."/>
            <person name="Marati G."/>
            <person name="Kriszt B."/>
            <person name="Cserhati M."/>
        </authorList>
    </citation>
    <scope>NUCLEOTIDE SEQUENCE [LARGE SCALE GENOMIC DNA]</scope>
    <source>
        <strain evidence="1 2">JCM 18446</strain>
    </source>
</reference>
<evidence type="ECO:0000313" key="2">
    <source>
        <dbReference type="Proteomes" id="UP001580430"/>
    </source>
</evidence>
<dbReference type="Proteomes" id="UP001580430">
    <property type="component" value="Unassembled WGS sequence"/>
</dbReference>
<evidence type="ECO:0000313" key="1">
    <source>
        <dbReference type="EMBL" id="MFB5764110.1"/>
    </source>
</evidence>